<feature type="transmembrane region" description="Helical" evidence="6">
    <location>
        <begin position="271"/>
        <end position="295"/>
    </location>
</feature>
<evidence type="ECO:0000256" key="5">
    <source>
        <dbReference type="ARBA" id="ARBA00023136"/>
    </source>
</evidence>
<feature type="transmembrane region" description="Helical" evidence="6">
    <location>
        <begin position="202"/>
        <end position="221"/>
    </location>
</feature>
<keyword evidence="4 6" id="KW-1133">Transmembrane helix</keyword>
<evidence type="ECO:0000256" key="4">
    <source>
        <dbReference type="ARBA" id="ARBA00022989"/>
    </source>
</evidence>
<keyword evidence="2" id="KW-1003">Cell membrane</keyword>
<dbReference type="GO" id="GO:0140359">
    <property type="term" value="F:ABC-type transporter activity"/>
    <property type="evidence" value="ECO:0007669"/>
    <property type="project" value="InterPro"/>
</dbReference>
<reference evidence="8 9" key="1">
    <citation type="submission" date="2016-10" db="EMBL/GenBank/DDBJ databases">
        <authorList>
            <person name="Varghese N."/>
            <person name="Submissions S."/>
        </authorList>
    </citation>
    <scope>NUCLEOTIDE SEQUENCE [LARGE SCALE GENOMIC DNA]</scope>
    <source>
        <strain evidence="8 9">IBRC-M10081</strain>
    </source>
</reference>
<dbReference type="InterPro" id="IPR051449">
    <property type="entry name" value="ABC-2_transporter_component"/>
</dbReference>
<dbReference type="SUPFAM" id="SSF90123">
    <property type="entry name" value="ABC transporter transmembrane region"/>
    <property type="match status" value="1"/>
</dbReference>
<accession>A0A662Z593</accession>
<evidence type="ECO:0000256" key="6">
    <source>
        <dbReference type="SAM" id="Phobius"/>
    </source>
</evidence>
<evidence type="ECO:0000256" key="3">
    <source>
        <dbReference type="ARBA" id="ARBA00022692"/>
    </source>
</evidence>
<evidence type="ECO:0000313" key="9">
    <source>
        <dbReference type="Proteomes" id="UP000243605"/>
    </source>
</evidence>
<dbReference type="Pfam" id="PF12698">
    <property type="entry name" value="ABC2_membrane_3"/>
    <property type="match status" value="1"/>
</dbReference>
<keyword evidence="3 6" id="KW-0812">Transmembrane</keyword>
<dbReference type="EMBL" id="FOIT01000003">
    <property type="protein sequence ID" value="SEW01650.1"/>
    <property type="molecule type" value="Genomic_DNA"/>
</dbReference>
<dbReference type="Gene3D" id="3.40.1710.10">
    <property type="entry name" value="abc type-2 transporter like domain"/>
    <property type="match status" value="1"/>
</dbReference>
<feature type="domain" description="ABC-2 type transporter transmembrane" evidence="7">
    <location>
        <begin position="25"/>
        <end position="343"/>
    </location>
</feature>
<dbReference type="OrthoDB" id="2417739at2"/>
<evidence type="ECO:0000259" key="7">
    <source>
        <dbReference type="Pfam" id="PF12698"/>
    </source>
</evidence>
<feature type="transmembrane region" description="Helical" evidence="6">
    <location>
        <begin position="16"/>
        <end position="37"/>
    </location>
</feature>
<dbReference type="Proteomes" id="UP000243605">
    <property type="component" value="Unassembled WGS sequence"/>
</dbReference>
<organism evidence="8 9">
    <name type="scientific">Aliicoccus persicus</name>
    <dbReference type="NCBI Taxonomy" id="930138"/>
    <lineage>
        <taxon>Bacteria</taxon>
        <taxon>Bacillati</taxon>
        <taxon>Bacillota</taxon>
        <taxon>Bacilli</taxon>
        <taxon>Bacillales</taxon>
        <taxon>Staphylococcaceae</taxon>
        <taxon>Aliicoccus</taxon>
    </lineage>
</organism>
<sequence length="367" mass="43073">MKNMIDIRLMLSKKRLIGLFVWLTVPTLLTMGIFYIFNDVTDDFSVPVGIANDSDEEEVESIIQEIGDNNLINVRMIEADEAGRLVEQHELDSTFVFDEQFYDNLENLRRTNMIESHYSNRSLAYGAIKESVGAVVQERYGLYYAKNMINQVEEENDAEQSDLETVDTLINDLIDRFNLLEYEYSYYGDITPVSDHEDMNIFLIWSIVTFFVTLFIFELIVSERRQKVMQRLAFTRYNMTKYFLYQVSILTILLVVSDLIAWFVFEFFYEQSISILTVLSVRLMMILFAYVLAVLIKNVYTYLLVSLFVIIAIIIFTFVLNPLFVTMDLGYLNHLNPLYQFINEEITVYWSVGLLVIIALFWRVRHA</sequence>
<dbReference type="RefSeq" id="WP_091474898.1">
    <property type="nucleotide sequence ID" value="NZ_FOIT01000003.1"/>
</dbReference>
<evidence type="ECO:0000256" key="1">
    <source>
        <dbReference type="ARBA" id="ARBA00004651"/>
    </source>
</evidence>
<proteinExistence type="predicted"/>
<dbReference type="PANTHER" id="PTHR30294">
    <property type="entry name" value="MEMBRANE COMPONENT OF ABC TRANSPORTER YHHJ-RELATED"/>
    <property type="match status" value="1"/>
</dbReference>
<keyword evidence="9" id="KW-1185">Reference proteome</keyword>
<dbReference type="AlphaFoldDB" id="A0A662Z593"/>
<evidence type="ECO:0000256" key="2">
    <source>
        <dbReference type="ARBA" id="ARBA00022475"/>
    </source>
</evidence>
<keyword evidence="5 6" id="KW-0472">Membrane</keyword>
<dbReference type="InterPro" id="IPR036640">
    <property type="entry name" value="ABC1_TM_sf"/>
</dbReference>
<dbReference type="InterPro" id="IPR013525">
    <property type="entry name" value="ABC2_TM"/>
</dbReference>
<feature type="transmembrane region" description="Helical" evidence="6">
    <location>
        <begin position="346"/>
        <end position="364"/>
    </location>
</feature>
<dbReference type="GO" id="GO:0005886">
    <property type="term" value="C:plasma membrane"/>
    <property type="evidence" value="ECO:0007669"/>
    <property type="project" value="UniProtKB-SubCell"/>
</dbReference>
<dbReference type="GO" id="GO:0005524">
    <property type="term" value="F:ATP binding"/>
    <property type="evidence" value="ECO:0007669"/>
    <property type="project" value="InterPro"/>
</dbReference>
<feature type="transmembrane region" description="Helical" evidence="6">
    <location>
        <begin position="242"/>
        <end position="265"/>
    </location>
</feature>
<comment type="subcellular location">
    <subcellularLocation>
        <location evidence="1">Cell membrane</location>
        <topology evidence="1">Multi-pass membrane protein</topology>
    </subcellularLocation>
</comment>
<evidence type="ECO:0000313" key="8">
    <source>
        <dbReference type="EMBL" id="SEW01650.1"/>
    </source>
</evidence>
<gene>
    <name evidence="8" type="ORF">SAMN05192557_1245</name>
</gene>
<protein>
    <submittedName>
        <fullName evidence="8">ABC-2 family transporter protein</fullName>
    </submittedName>
</protein>
<dbReference type="PANTHER" id="PTHR30294:SF29">
    <property type="entry name" value="MULTIDRUG ABC TRANSPORTER PERMEASE YBHS-RELATED"/>
    <property type="match status" value="1"/>
</dbReference>
<feature type="transmembrane region" description="Helical" evidence="6">
    <location>
        <begin position="302"/>
        <end position="326"/>
    </location>
</feature>
<name>A0A662Z593_9STAP</name>